<gene>
    <name evidence="10 14" type="primary">rexB</name>
    <name evidence="14" type="ORF">JCM31185_16200</name>
</gene>
<keyword evidence="6 10" id="KW-0269">Exonuclease</keyword>
<comment type="caution">
    <text evidence="14">The sequence shown here is derived from an EMBL/GenBank/DDBJ whole genome shotgun (WGS) entry which is preliminary data.</text>
</comment>
<evidence type="ECO:0000256" key="3">
    <source>
        <dbReference type="ARBA" id="ARBA00022763"/>
    </source>
</evidence>
<keyword evidence="5 10" id="KW-0347">Helicase</keyword>
<dbReference type="Gene3D" id="3.40.50.300">
    <property type="entry name" value="P-loop containing nucleotide triphosphate hydrolases"/>
    <property type="match status" value="3"/>
</dbReference>
<evidence type="ECO:0000256" key="7">
    <source>
        <dbReference type="ARBA" id="ARBA00022840"/>
    </source>
</evidence>
<evidence type="ECO:0000256" key="11">
    <source>
        <dbReference type="SAM" id="MobiDB-lite"/>
    </source>
</evidence>
<dbReference type="Proteomes" id="UP001628078">
    <property type="component" value="Unassembled WGS sequence"/>
</dbReference>
<evidence type="ECO:0000256" key="10">
    <source>
        <dbReference type="HAMAP-Rule" id="MF_01453"/>
    </source>
</evidence>
<keyword evidence="8 10" id="KW-0238">DNA-binding</keyword>
<evidence type="ECO:0000256" key="2">
    <source>
        <dbReference type="ARBA" id="ARBA00022741"/>
    </source>
</evidence>
<evidence type="ECO:0000256" key="4">
    <source>
        <dbReference type="ARBA" id="ARBA00022801"/>
    </source>
</evidence>
<feature type="domain" description="PD-(D/E)XK endonuclease-like" evidence="12">
    <location>
        <begin position="808"/>
        <end position="1077"/>
    </location>
</feature>
<dbReference type="EC" id="3.1.-.-" evidence="10"/>
<evidence type="ECO:0000256" key="1">
    <source>
        <dbReference type="ARBA" id="ARBA00022722"/>
    </source>
</evidence>
<dbReference type="SUPFAM" id="SSF52540">
    <property type="entry name" value="P-loop containing nucleoside triphosphate hydrolases"/>
    <property type="match status" value="1"/>
</dbReference>
<protein>
    <recommendedName>
        <fullName evidence="10">ATP-dependent helicase/deoxyribonuclease subunit B</fullName>
        <ecNumber evidence="10">3.1.-.-</ecNumber>
    </recommendedName>
    <alternativeName>
        <fullName evidence="10">ATP-dependent helicase/nuclease subunit RexB</fullName>
    </alternativeName>
</protein>
<keyword evidence="1 10" id="KW-0540">Nuclease</keyword>
<sequence>MTLNFILGAAKYDHRQTLIEQIHASMVEHPTDQYFVLVPNHIKFNAEVGVLTALKQATGRADAPLFADGQVQVFSFTRLAWYFMKNTATYQLPRLSNAGLSMLLYHIIADHQTELTVFAGELNQTGFINQLVRQFAELKVGRVSAEDLQRLAGQLTVSQQSDLGGKLHDLAIVYQAYTETLAGKYIDNADLINQLTDYFAAGDHLNHAHIYLDGFTGFSAQEQQLLATLMVKAASVTVSLVIDQAPKQAPMMGDLFYQPALAYQRLVALAKANQVPVQLDTMAKTRRVSDSLAALDDYWVASRPANRVPAQPLSAQDQLQIFTATSRLDELNQVARQIRTLVAQQPERYHYRDFLVLSRHLAPYENFLGPVFDQMEIPYFDDSDKPMDQHPLIELVGALFDVRSHFYRYQDVMRLLKTELLIPMIDGQQLSIEAFRQALALTENWVLKTGIEGAAWLDSADWSYWRLFNAADETLTEKDQQVQRQINLIHHYIRQTLPPLFKALDRATNGLAAAKILYEFLVNHGVVEVLNSWRQTATERGDLARASRTEQTWHTFTNILDEYVSSLGETTGFDVDEFAALLLNGFDGAAYTQIPATLDQVTVSETGIAQQNDYQVVFMIGATDDVMPDTVSESTILTDSDRDQLSPQLATDQFLTLGAGEQMTTDPFINYLGFLTGCQRLVLSYPQASSDEIGLQPSRYVTEIADHFKLPIITYNADPEVESQQISAIQPFVGSPRFTLANLVKVSYQAKTQQKSLPKLWLYLYRWLQFSSLQALTNQLLAGLDYRNVPEPLRPEIVTGLYGDELNTSISQLETFYRNQYEYFLKFGLRLTQRDEFELSPASTGEYFHLALDQLMKRVVSEQLDLSRLSDDAINRLINDVMPDINEQPQFAILNSSHRMGYIRAQLIETVKRMAVMIGRQQHTTQMRPLATEVLFGHVGAEQGLPALSFKLGGRHQINVRGKIDRIDGVLTDQQAYLSVVDYKSGRRTFDFEQAYYGLSMQMLTYLDALQQDATRLPNLANGVTPELAGALYLHIQNASLPLNVLGKGKLLDLDDLTKLDAALLSAYKYQGVLVADPMLLAALDDSVSTGGTSKIYPFAIKKDGSLMASAKNVITPAQLKKLLKHEEDLIKAAGTAIFNGETRLNPFQDARKRTGLQYSPYPAIMRFDAMLPENRYHMLDKLGPEDVLARLEDDDKSPKDQQKEADDGE</sequence>
<organism evidence="14 15">
    <name type="scientific">Furfurilactobacillus curtus</name>
    <dbReference type="NCBI Taxonomy" id="1746200"/>
    <lineage>
        <taxon>Bacteria</taxon>
        <taxon>Bacillati</taxon>
        <taxon>Bacillota</taxon>
        <taxon>Bacilli</taxon>
        <taxon>Lactobacillales</taxon>
        <taxon>Lactobacillaceae</taxon>
        <taxon>Furfurilactobacillus</taxon>
    </lineage>
</organism>
<evidence type="ECO:0000256" key="6">
    <source>
        <dbReference type="ARBA" id="ARBA00022839"/>
    </source>
</evidence>
<evidence type="ECO:0000256" key="9">
    <source>
        <dbReference type="ARBA" id="ARBA00023204"/>
    </source>
</evidence>
<reference evidence="14 15" key="1">
    <citation type="submission" date="2022-03" db="EMBL/GenBank/DDBJ databases">
        <title>Draft genome sequence of Furfurilactobacillus curtus JCM 31185.</title>
        <authorList>
            <person name="Suzuki S."/>
            <person name="Endo A."/>
            <person name="Kajikawa A."/>
        </authorList>
    </citation>
    <scope>NUCLEOTIDE SEQUENCE [LARGE SCALE GENOMIC DNA]</scope>
    <source>
        <strain evidence="14 15">JCM 31185</strain>
    </source>
</reference>
<evidence type="ECO:0000313" key="15">
    <source>
        <dbReference type="Proteomes" id="UP001628078"/>
    </source>
</evidence>
<keyword evidence="15" id="KW-1185">Reference proteome</keyword>
<dbReference type="InterPro" id="IPR049035">
    <property type="entry name" value="ADDB_N"/>
</dbReference>
<keyword evidence="9 10" id="KW-0234">DNA repair</keyword>
<dbReference type="GO" id="GO:0004386">
    <property type="term" value="F:helicase activity"/>
    <property type="evidence" value="ECO:0007669"/>
    <property type="project" value="UniProtKB-KW"/>
</dbReference>
<keyword evidence="3 10" id="KW-0227">DNA damage</keyword>
<comment type="miscellaneous">
    <text evidence="10">Despite having helicase-like domains, this subunit does not have helicase activity.</text>
</comment>
<evidence type="ECO:0000259" key="12">
    <source>
        <dbReference type="Pfam" id="PF12705"/>
    </source>
</evidence>
<dbReference type="PANTHER" id="PTHR30591">
    <property type="entry name" value="RECBCD ENZYME SUBUNIT RECC"/>
    <property type="match status" value="1"/>
</dbReference>
<name>A0ABQ5JP39_9LACO</name>
<dbReference type="InterPro" id="IPR011604">
    <property type="entry name" value="PDDEXK-like_dom_sf"/>
</dbReference>
<dbReference type="Gene3D" id="3.90.320.10">
    <property type="match status" value="1"/>
</dbReference>
<evidence type="ECO:0000256" key="5">
    <source>
        <dbReference type="ARBA" id="ARBA00022806"/>
    </source>
</evidence>
<proteinExistence type="inferred from homology"/>
<dbReference type="InterPro" id="IPR038726">
    <property type="entry name" value="PDDEXK_AddAB-type"/>
</dbReference>
<comment type="subunit">
    <text evidence="10">Heterodimer of AddA and RexB.</text>
</comment>
<feature type="domain" description="ATP-dependent helicase/deoxyribonuclease subunit B N-terminal" evidence="13">
    <location>
        <begin position="5"/>
        <end position="295"/>
    </location>
</feature>
<dbReference type="EMBL" id="BQXO01000005">
    <property type="protein sequence ID" value="GKT06333.1"/>
    <property type="molecule type" value="Genomic_DNA"/>
</dbReference>
<comment type="cofactor">
    <cofactor evidence="10">
        <name>Mg(2+)</name>
        <dbReference type="ChEBI" id="CHEBI:18420"/>
    </cofactor>
</comment>
<comment type="similarity">
    <text evidence="10">Belongs to the helicase family. AddB/RexB type 2 subfamily.</text>
</comment>
<keyword evidence="2 10" id="KW-0547">Nucleotide-binding</keyword>
<keyword evidence="7 10" id="KW-0067">ATP-binding</keyword>
<dbReference type="HAMAP" id="MF_01453">
    <property type="entry name" value="AddB_type2"/>
    <property type="match status" value="1"/>
</dbReference>
<dbReference type="Pfam" id="PF21445">
    <property type="entry name" value="ADDB_N"/>
    <property type="match status" value="1"/>
</dbReference>
<evidence type="ECO:0000259" key="13">
    <source>
        <dbReference type="Pfam" id="PF21445"/>
    </source>
</evidence>
<dbReference type="InterPro" id="IPR027417">
    <property type="entry name" value="P-loop_NTPase"/>
</dbReference>
<comment type="caution">
    <text evidence="10">Lacks conserved residue(s) required for the propagation of feature annotation.</text>
</comment>
<accession>A0ABQ5JP39</accession>
<dbReference type="Pfam" id="PF12705">
    <property type="entry name" value="PDDEXK_1"/>
    <property type="match status" value="1"/>
</dbReference>
<evidence type="ECO:0000313" key="14">
    <source>
        <dbReference type="EMBL" id="GKT06333.1"/>
    </source>
</evidence>
<keyword evidence="4 10" id="KW-0378">Hydrolase</keyword>
<dbReference type="InterPro" id="IPR014141">
    <property type="entry name" value="DNA_helicase_suRexB"/>
</dbReference>
<dbReference type="RefSeq" id="WP_407884392.1">
    <property type="nucleotide sequence ID" value="NZ_BQXO01000005.1"/>
</dbReference>
<comment type="function">
    <text evidence="10">The heterodimer acts as both an ATP-dependent DNA helicase and an ATP-dependent, dual-direction single-stranded exonuclease. Recognizes the chi site generating a DNA molecule suitable for the initiation of homologous recombination. This subunit has 5' -&gt; 3' nuclease activity but not helicase activity.</text>
</comment>
<evidence type="ECO:0000256" key="8">
    <source>
        <dbReference type="ARBA" id="ARBA00023125"/>
    </source>
</evidence>
<feature type="region of interest" description="Disordered" evidence="11">
    <location>
        <begin position="1188"/>
        <end position="1210"/>
    </location>
</feature>
<dbReference type="PANTHER" id="PTHR30591:SF1">
    <property type="entry name" value="RECBCD ENZYME SUBUNIT RECC"/>
    <property type="match status" value="1"/>
</dbReference>